<dbReference type="Pfam" id="PF12146">
    <property type="entry name" value="Hydrolase_4"/>
    <property type="match status" value="1"/>
</dbReference>
<dbReference type="PRINTS" id="PR00111">
    <property type="entry name" value="ABHYDROLASE"/>
</dbReference>
<dbReference type="SUPFAM" id="SSF53474">
    <property type="entry name" value="alpha/beta-Hydrolases"/>
    <property type="match status" value="1"/>
</dbReference>
<dbReference type="InterPro" id="IPR050266">
    <property type="entry name" value="AB_hydrolase_sf"/>
</dbReference>
<evidence type="ECO:0000313" key="2">
    <source>
        <dbReference type="EMBL" id="OSI22809.1"/>
    </source>
</evidence>
<organism evidence="2 3">
    <name type="scientific">Neisseria dumasiana</name>
    <dbReference type="NCBI Taxonomy" id="1931275"/>
    <lineage>
        <taxon>Bacteria</taxon>
        <taxon>Pseudomonadati</taxon>
        <taxon>Pseudomonadota</taxon>
        <taxon>Betaproteobacteria</taxon>
        <taxon>Neisseriales</taxon>
        <taxon>Neisseriaceae</taxon>
        <taxon>Neisseria</taxon>
    </lineage>
</organism>
<dbReference type="PANTHER" id="PTHR43798">
    <property type="entry name" value="MONOACYLGLYCEROL LIPASE"/>
    <property type="match status" value="1"/>
</dbReference>
<comment type="caution">
    <text evidence="2">The sequence shown here is derived from an EMBL/GenBank/DDBJ whole genome shotgun (WGS) entry which is preliminary data.</text>
</comment>
<dbReference type="InterPro" id="IPR029058">
    <property type="entry name" value="AB_hydrolase_fold"/>
</dbReference>
<dbReference type="STRING" id="1931275.BV914_00245"/>
<name>A0A1X3DJJ6_9NEIS</name>
<dbReference type="OrthoDB" id="5380819at2"/>
<dbReference type="Gene3D" id="3.40.50.1820">
    <property type="entry name" value="alpha/beta hydrolase"/>
    <property type="match status" value="1"/>
</dbReference>
<reference evidence="3" key="1">
    <citation type="submission" date="2017-01" db="EMBL/GenBank/DDBJ databases">
        <authorList>
            <person name="Mah S.A."/>
            <person name="Swanson W.J."/>
            <person name="Moy G.W."/>
            <person name="Vacquier V.D."/>
        </authorList>
    </citation>
    <scope>NUCLEOTIDE SEQUENCE [LARGE SCALE GENOMIC DNA]</scope>
    <source>
        <strain evidence="3">124861</strain>
    </source>
</reference>
<dbReference type="PANTHER" id="PTHR43798:SF6">
    <property type="entry name" value="HYDROLASE, PUTATIVE (AFU_ORTHOLOGUE AFUA_4G13070)-RELATED"/>
    <property type="match status" value="1"/>
</dbReference>
<accession>A0A1X3DJJ6</accession>
<protein>
    <recommendedName>
        <fullName evidence="1">Serine aminopeptidase S33 domain-containing protein</fullName>
    </recommendedName>
</protein>
<gene>
    <name evidence="2" type="ORF">BV912_05085</name>
</gene>
<proteinExistence type="predicted"/>
<dbReference type="RefSeq" id="WP_085358869.1">
    <property type="nucleotide sequence ID" value="NZ_MTAB01000008.1"/>
</dbReference>
<dbReference type="EMBL" id="MTAB01000008">
    <property type="protein sequence ID" value="OSI22809.1"/>
    <property type="molecule type" value="Genomic_DNA"/>
</dbReference>
<dbReference type="AlphaFoldDB" id="A0A1X3DJJ6"/>
<sequence length="271" mass="30963">MFYKQDDILLHYLSIGEGVPVLILHGLTCDHRLMTACLEPVFTNKKGLKRIYIDLPGMGKSGNDIQYASSDAILNILIGFIGKEIGKAPFIIIGESYGGYLSMGILSKFHTQILGMCLICPMVNPKHSTRKLPQKSIIVKDEEFLKILPSEEKDDFLNIAVVATQATYQRYNNEVKTGNKLMNLAFVEEVVKNYQFSFELYRKLNEIKFDKPVLILSGKQDNVVGYEDLWEVSKHYERLTFLTLDIAGHNLQIDQPEIFNVMVENWLTHIR</sequence>
<feature type="domain" description="Serine aminopeptidase S33" evidence="1">
    <location>
        <begin position="21"/>
        <end position="251"/>
    </location>
</feature>
<evidence type="ECO:0000259" key="1">
    <source>
        <dbReference type="Pfam" id="PF12146"/>
    </source>
</evidence>
<dbReference type="InterPro" id="IPR022742">
    <property type="entry name" value="Hydrolase_4"/>
</dbReference>
<dbReference type="InterPro" id="IPR000073">
    <property type="entry name" value="AB_hydrolase_1"/>
</dbReference>
<dbReference type="Proteomes" id="UP000193303">
    <property type="component" value="Unassembled WGS sequence"/>
</dbReference>
<evidence type="ECO:0000313" key="3">
    <source>
        <dbReference type="Proteomes" id="UP000193303"/>
    </source>
</evidence>